<dbReference type="GO" id="GO:0016746">
    <property type="term" value="F:acyltransferase activity"/>
    <property type="evidence" value="ECO:0007669"/>
    <property type="project" value="UniProtKB-KW"/>
</dbReference>
<dbReference type="Gene3D" id="3.40.630.30">
    <property type="match status" value="1"/>
</dbReference>
<keyword evidence="2" id="KW-0808">Transferase</keyword>
<proteinExistence type="predicted"/>
<dbReference type="RefSeq" id="WP_247343043.1">
    <property type="nucleotide sequence ID" value="NZ_CP095550.1"/>
</dbReference>
<reference evidence="3" key="1">
    <citation type="journal article" date="2019" name="Int. J. Syst. Evol. Microbiol.">
        <title>The Global Catalogue of Microorganisms (GCM) 10K type strain sequencing project: providing services to taxonomists for standard genome sequencing and annotation.</title>
        <authorList>
            <consortium name="The Broad Institute Genomics Platform"/>
            <consortium name="The Broad Institute Genome Sequencing Center for Infectious Disease"/>
            <person name="Wu L."/>
            <person name="Ma J."/>
        </authorList>
    </citation>
    <scope>NUCLEOTIDE SEQUENCE [LARGE SCALE GENOMIC DNA]</scope>
    <source>
        <strain evidence="3">CGMCC 1.15474</strain>
    </source>
</reference>
<dbReference type="SUPFAM" id="SSF55729">
    <property type="entry name" value="Acyl-CoA N-acyltransferases (Nat)"/>
    <property type="match status" value="1"/>
</dbReference>
<accession>A0ABW5BRJ3</accession>
<dbReference type="Proteomes" id="UP001597318">
    <property type="component" value="Unassembled WGS sequence"/>
</dbReference>
<feature type="domain" description="N-acetyltransferase" evidence="1">
    <location>
        <begin position="13"/>
        <end position="151"/>
    </location>
</feature>
<organism evidence="2 3">
    <name type="scientific">Metabacillus endolithicus</name>
    <dbReference type="NCBI Taxonomy" id="1535204"/>
    <lineage>
        <taxon>Bacteria</taxon>
        <taxon>Bacillati</taxon>
        <taxon>Bacillota</taxon>
        <taxon>Bacilli</taxon>
        <taxon>Bacillales</taxon>
        <taxon>Bacillaceae</taxon>
        <taxon>Metabacillus</taxon>
    </lineage>
</organism>
<sequence length="189" mass="21815">MNIILEELEGKHVKLVPMCKGHVQGLYEIGSDRNIWTYLPSVVSTFDDMKVFIESALNNKENGSEYPFVIIEKETSKIIGTTRFLNISTSNKTVEIGWTWLTPSVWGTSVNKECKFLLLRYCFESLGTIRVQFKTDEQNIRSQRAIEGIGATKEGTLRNHMIRRDGTYRNSVFYSIIESEWGLLKKKFF</sequence>
<dbReference type="InterPro" id="IPR000182">
    <property type="entry name" value="GNAT_dom"/>
</dbReference>
<keyword evidence="3" id="KW-1185">Reference proteome</keyword>
<evidence type="ECO:0000313" key="2">
    <source>
        <dbReference type="EMBL" id="MFD2212116.1"/>
    </source>
</evidence>
<protein>
    <submittedName>
        <fullName evidence="2">GNAT family N-acetyltransferase</fullName>
        <ecNumber evidence="2">2.3.-.-</ecNumber>
    </submittedName>
</protein>
<keyword evidence="2" id="KW-0012">Acyltransferase</keyword>
<dbReference type="InterPro" id="IPR016181">
    <property type="entry name" value="Acyl_CoA_acyltransferase"/>
</dbReference>
<dbReference type="EC" id="2.3.-.-" evidence="2"/>
<name>A0ABW5BRJ3_9BACI</name>
<comment type="caution">
    <text evidence="2">The sequence shown here is derived from an EMBL/GenBank/DDBJ whole genome shotgun (WGS) entry which is preliminary data.</text>
</comment>
<evidence type="ECO:0000313" key="3">
    <source>
        <dbReference type="Proteomes" id="UP001597318"/>
    </source>
</evidence>
<dbReference type="PANTHER" id="PTHR43610">
    <property type="entry name" value="BLL6696 PROTEIN"/>
    <property type="match status" value="1"/>
</dbReference>
<dbReference type="Pfam" id="PF13302">
    <property type="entry name" value="Acetyltransf_3"/>
    <property type="match status" value="1"/>
</dbReference>
<gene>
    <name evidence="2" type="ORF">ACFSKK_00130</name>
</gene>
<evidence type="ECO:0000259" key="1">
    <source>
        <dbReference type="Pfam" id="PF13302"/>
    </source>
</evidence>
<dbReference type="PANTHER" id="PTHR43610:SF1">
    <property type="entry name" value="N-ACETYLTRANSFERASE DOMAIN-CONTAINING PROTEIN"/>
    <property type="match status" value="1"/>
</dbReference>
<dbReference type="EMBL" id="JBHUIK010000001">
    <property type="protein sequence ID" value="MFD2212116.1"/>
    <property type="molecule type" value="Genomic_DNA"/>
</dbReference>